<organism evidence="2">
    <name type="scientific">Anopheles aquasalis</name>
    <name type="common">Malaria mosquito</name>
    <dbReference type="NCBI Taxonomy" id="42839"/>
    <lineage>
        <taxon>Eukaryota</taxon>
        <taxon>Metazoa</taxon>
        <taxon>Ecdysozoa</taxon>
        <taxon>Arthropoda</taxon>
        <taxon>Hexapoda</taxon>
        <taxon>Insecta</taxon>
        <taxon>Pterygota</taxon>
        <taxon>Neoptera</taxon>
        <taxon>Endopterygota</taxon>
        <taxon>Diptera</taxon>
        <taxon>Nematocera</taxon>
        <taxon>Culicoidea</taxon>
        <taxon>Culicidae</taxon>
        <taxon>Anophelinae</taxon>
        <taxon>Anopheles</taxon>
    </lineage>
</organism>
<evidence type="ECO:0000313" key="2">
    <source>
        <dbReference type="EMBL" id="JAB00520.1"/>
    </source>
</evidence>
<keyword evidence="1" id="KW-0732">Signal</keyword>
<protein>
    <submittedName>
        <fullName evidence="2">Putative secreted protein</fullName>
    </submittedName>
</protein>
<evidence type="ECO:0000256" key="1">
    <source>
        <dbReference type="SAM" id="SignalP"/>
    </source>
</evidence>
<accession>T1DK87</accession>
<proteinExistence type="evidence at transcript level"/>
<name>T1DK87_ANOAQ</name>
<feature type="non-terminal residue" evidence="2">
    <location>
        <position position="1"/>
    </location>
</feature>
<dbReference type="AlphaFoldDB" id="T1DK87"/>
<feature type="chain" id="PRO_5012519938" evidence="1">
    <location>
        <begin position="16"/>
        <end position="133"/>
    </location>
</feature>
<reference evidence="2" key="1">
    <citation type="submission" date="2013-07" db="EMBL/GenBank/DDBJ databases">
        <title>Transcriptome sequencing and developmental regulation of gene expression in Anopheles aquasalis.</title>
        <authorList>
            <consortium name="Brazilian Malaria Network (MCT/CNPq/MS/SCTIE/DECIT/PRONEX 555648/2009-5) and Research Network on Bioactive Molecules from Arthropod Vectors (NAP-MOBIARVE"/>
            <consortium name="University of Sao Paulo)"/>
            <person name="Marinotti O."/>
            <person name="Ribeiro J.M.C."/>
            <person name="Costa-da-Silva A.L."/>
            <person name="Silva M.C.P."/>
            <person name="Lopes A.R."/>
            <person name="Barros M.S."/>
            <person name="Sa-Nunes A."/>
            <person name="Konjin B.B."/>
            <person name="Carvalho E."/>
            <person name="Suesdek L."/>
            <person name="Silva-Neto M.A.C."/>
            <person name="Capurro M.L."/>
        </authorList>
    </citation>
    <scope>NUCLEOTIDE SEQUENCE</scope>
    <source>
        <tissue evidence="2">Whole body</tissue>
    </source>
</reference>
<dbReference type="EMBL" id="GAMD01001071">
    <property type="protein sequence ID" value="JAB00520.1"/>
    <property type="molecule type" value="mRNA"/>
</dbReference>
<sequence>LLLLLLLLLLLMVSSVPPPTAVPWLLSLFGLLQKSSFNRRFLVAAPVNASGGSLNPPIGIPPTASPIPVGPPFRAPVAVAAVAAVSISQNPSIPVPSEEASRPNPFAAIPFIIVPPAEGLCCYCCSSICWCCW</sequence>
<feature type="signal peptide" evidence="1">
    <location>
        <begin position="1"/>
        <end position="15"/>
    </location>
</feature>